<accession>A0A2L0EIJ4</accession>
<dbReference type="OrthoDB" id="5515156at2"/>
<protein>
    <recommendedName>
        <fullName evidence="4">Secreted protein</fullName>
    </recommendedName>
</protein>
<dbReference type="PROSITE" id="PS51257">
    <property type="entry name" value="PROKAR_LIPOPROTEIN"/>
    <property type="match status" value="1"/>
</dbReference>
<name>A0A2L0EIJ4_SORCE</name>
<dbReference type="Proteomes" id="UP000238348">
    <property type="component" value="Chromosome"/>
</dbReference>
<reference evidence="2 3" key="1">
    <citation type="submission" date="2015-09" db="EMBL/GenBank/DDBJ databases">
        <title>Sorangium comparison.</title>
        <authorList>
            <person name="Zaburannyi N."/>
            <person name="Bunk B."/>
            <person name="Overmann J."/>
            <person name="Mueller R."/>
        </authorList>
    </citation>
    <scope>NUCLEOTIDE SEQUENCE [LARGE SCALE GENOMIC DNA]</scope>
    <source>
        <strain evidence="2 3">So ce26</strain>
    </source>
</reference>
<organism evidence="2 3">
    <name type="scientific">Sorangium cellulosum</name>
    <name type="common">Polyangium cellulosum</name>
    <dbReference type="NCBI Taxonomy" id="56"/>
    <lineage>
        <taxon>Bacteria</taxon>
        <taxon>Pseudomonadati</taxon>
        <taxon>Myxococcota</taxon>
        <taxon>Polyangia</taxon>
        <taxon>Polyangiales</taxon>
        <taxon>Polyangiaceae</taxon>
        <taxon>Sorangium</taxon>
    </lineage>
</organism>
<dbReference type="AlphaFoldDB" id="A0A2L0EIJ4"/>
<feature type="chain" id="PRO_5014629745" description="Secreted protein" evidence="1">
    <location>
        <begin position="19"/>
        <end position="138"/>
    </location>
</feature>
<dbReference type="EMBL" id="CP012673">
    <property type="protein sequence ID" value="AUX39097.1"/>
    <property type="molecule type" value="Genomic_DNA"/>
</dbReference>
<evidence type="ECO:0000313" key="2">
    <source>
        <dbReference type="EMBL" id="AUX39097.1"/>
    </source>
</evidence>
<gene>
    <name evidence="2" type="ORF">SOCE26_004790</name>
</gene>
<proteinExistence type="predicted"/>
<evidence type="ECO:0008006" key="4">
    <source>
        <dbReference type="Google" id="ProtNLM"/>
    </source>
</evidence>
<evidence type="ECO:0000256" key="1">
    <source>
        <dbReference type="SAM" id="SignalP"/>
    </source>
</evidence>
<feature type="signal peptide" evidence="1">
    <location>
        <begin position="1"/>
        <end position="18"/>
    </location>
</feature>
<keyword evidence="1" id="KW-0732">Signal</keyword>
<sequence length="138" mass="14768">MKLSKMLSGLTGCMLAAASLSGCIIVDNDDDYPSSGSLTVEMTVDGSDHSFQCFDYDVDGLAVMIEDGAGYVTEAIVDCDDFGLTIDNLPAGYYDVSAWLTDFDGFSKSDIVVVPDVEVFDGLDTVVDVDFDSSWIDP</sequence>
<dbReference type="RefSeq" id="WP_104977118.1">
    <property type="nucleotide sequence ID" value="NZ_CP012673.1"/>
</dbReference>
<evidence type="ECO:0000313" key="3">
    <source>
        <dbReference type="Proteomes" id="UP000238348"/>
    </source>
</evidence>